<keyword evidence="4" id="KW-1185">Reference proteome</keyword>
<feature type="compositionally biased region" description="Basic and acidic residues" evidence="1">
    <location>
        <begin position="58"/>
        <end position="79"/>
    </location>
</feature>
<dbReference type="EMBL" id="SCKG01000015">
    <property type="protein sequence ID" value="TDH03587.1"/>
    <property type="molecule type" value="Genomic_DNA"/>
</dbReference>
<dbReference type="Pfam" id="PF14529">
    <property type="entry name" value="Exo_endo_phos_2"/>
    <property type="match status" value="1"/>
</dbReference>
<dbReference type="Proteomes" id="UP000295070">
    <property type="component" value="Chromosome 15"/>
</dbReference>
<evidence type="ECO:0000259" key="2">
    <source>
        <dbReference type="Pfam" id="PF14529"/>
    </source>
</evidence>
<evidence type="ECO:0000313" key="4">
    <source>
        <dbReference type="Proteomes" id="UP000295070"/>
    </source>
</evidence>
<accession>A0A484CJ30</accession>
<gene>
    <name evidence="3" type="ORF">EPR50_G00165060</name>
</gene>
<dbReference type="PANTHER" id="PTHR33776:SF3">
    <property type="entry name" value="PHD-TYPE DOMAIN-CONTAINING PROTEIN"/>
    <property type="match status" value="1"/>
</dbReference>
<organism evidence="3 4">
    <name type="scientific">Perca flavescens</name>
    <name type="common">American yellow perch</name>
    <name type="synonym">Morone flavescens</name>
    <dbReference type="NCBI Taxonomy" id="8167"/>
    <lineage>
        <taxon>Eukaryota</taxon>
        <taxon>Metazoa</taxon>
        <taxon>Chordata</taxon>
        <taxon>Craniata</taxon>
        <taxon>Vertebrata</taxon>
        <taxon>Euteleostomi</taxon>
        <taxon>Actinopterygii</taxon>
        <taxon>Neopterygii</taxon>
        <taxon>Teleostei</taxon>
        <taxon>Neoteleostei</taxon>
        <taxon>Acanthomorphata</taxon>
        <taxon>Eupercaria</taxon>
        <taxon>Perciformes</taxon>
        <taxon>Percoidei</taxon>
        <taxon>Percidae</taxon>
        <taxon>Percinae</taxon>
        <taxon>Perca</taxon>
    </lineage>
</organism>
<dbReference type="STRING" id="8167.A0A484CJ30"/>
<feature type="domain" description="Endonuclease/exonuclease/phosphatase" evidence="2">
    <location>
        <begin position="158"/>
        <end position="265"/>
    </location>
</feature>
<dbReference type="PANTHER" id="PTHR33776">
    <property type="entry name" value="ENDO/EXONUCLEASE/PHOSPHATASE DOMAIN-CONTAINING PROTEIN"/>
    <property type="match status" value="1"/>
</dbReference>
<dbReference type="Gene3D" id="3.60.10.10">
    <property type="entry name" value="Endonuclease/exonuclease/phosphatase"/>
    <property type="match status" value="1"/>
</dbReference>
<feature type="region of interest" description="Disordered" evidence="1">
    <location>
        <begin position="273"/>
        <end position="298"/>
    </location>
</feature>
<sequence length="298" mass="34948">MGISLLEAIDNWKHMIKKNHVTEASQSLRDTADAILKMTQTLRGQFDDMKKMFDDLAKSQQEHEEKLSREKNTQDCTEKPEEEESDETFLREDTADRVLREASPSNFNFYYQTRAGRGGGTAIQFTQALQSQQIHFDFITTFEFVAAVLQHEEWDEPILFINVYHRPGYNLTQFRAFLDEFQTLLDEVLIINSIIVTGDFNIWVDVENRRATDEFDWLLLINNLDQHVQEPTHRAGHFLDLVITRNVEIFDLFVLENGISDHYTVNFNARPVSKDTREKTKESMEQDEQAKQFKKKEE</sequence>
<dbReference type="AlphaFoldDB" id="A0A484CJ30"/>
<dbReference type="InterPro" id="IPR036691">
    <property type="entry name" value="Endo/exonu/phosph_ase_sf"/>
</dbReference>
<dbReference type="InterPro" id="IPR005135">
    <property type="entry name" value="Endo/exonuclease/phosphatase"/>
</dbReference>
<evidence type="ECO:0000313" key="3">
    <source>
        <dbReference type="EMBL" id="TDH03587.1"/>
    </source>
</evidence>
<dbReference type="GO" id="GO:0003824">
    <property type="term" value="F:catalytic activity"/>
    <property type="evidence" value="ECO:0007669"/>
    <property type="project" value="InterPro"/>
</dbReference>
<feature type="region of interest" description="Disordered" evidence="1">
    <location>
        <begin position="58"/>
        <end position="89"/>
    </location>
</feature>
<reference evidence="3 4" key="1">
    <citation type="submission" date="2019-01" db="EMBL/GenBank/DDBJ databases">
        <title>A chromosome-scale genome assembly of the yellow perch, Perca flavescens.</title>
        <authorList>
            <person name="Feron R."/>
            <person name="Morvezen R."/>
            <person name="Bestin A."/>
            <person name="Haffray P."/>
            <person name="Klopp C."/>
            <person name="Zahm M."/>
            <person name="Cabau C."/>
            <person name="Roques C."/>
            <person name="Donnadieu C."/>
            <person name="Bouchez O."/>
            <person name="Christie M."/>
            <person name="Larson W."/>
            <person name="Guiguen Y."/>
        </authorList>
    </citation>
    <scope>NUCLEOTIDE SEQUENCE [LARGE SCALE GENOMIC DNA]</scope>
    <source>
        <strain evidence="3">YP-PL-M2</strain>
        <tissue evidence="3">Blood</tissue>
    </source>
</reference>
<comment type="caution">
    <text evidence="3">The sequence shown here is derived from an EMBL/GenBank/DDBJ whole genome shotgun (WGS) entry which is preliminary data.</text>
</comment>
<name>A0A484CJ30_PERFV</name>
<evidence type="ECO:0000256" key="1">
    <source>
        <dbReference type="SAM" id="MobiDB-lite"/>
    </source>
</evidence>
<protein>
    <recommendedName>
        <fullName evidence="2">Endonuclease/exonuclease/phosphatase domain-containing protein</fullName>
    </recommendedName>
</protein>
<proteinExistence type="predicted"/>
<dbReference type="SUPFAM" id="SSF56219">
    <property type="entry name" value="DNase I-like"/>
    <property type="match status" value="1"/>
</dbReference>